<keyword evidence="2 8" id="KW-0813">Transport</keyword>
<dbReference type="Pfam" id="PF00593">
    <property type="entry name" value="TonB_dep_Rec_b-barrel"/>
    <property type="match status" value="1"/>
</dbReference>
<evidence type="ECO:0000256" key="1">
    <source>
        <dbReference type="ARBA" id="ARBA00004571"/>
    </source>
</evidence>
<dbReference type="EMBL" id="DXCV01000013">
    <property type="protein sequence ID" value="HIY87350.1"/>
    <property type="molecule type" value="Genomic_DNA"/>
</dbReference>
<keyword evidence="6 8" id="KW-0472">Membrane</keyword>
<reference evidence="13" key="1">
    <citation type="journal article" date="2021" name="PeerJ">
        <title>Extensive microbial diversity within the chicken gut microbiome revealed by metagenomics and culture.</title>
        <authorList>
            <person name="Gilroy R."/>
            <person name="Ravi A."/>
            <person name="Getino M."/>
            <person name="Pursley I."/>
            <person name="Horton D.L."/>
            <person name="Alikhan N.F."/>
            <person name="Baker D."/>
            <person name="Gharbi K."/>
            <person name="Hall N."/>
            <person name="Watson M."/>
            <person name="Adriaenssens E.M."/>
            <person name="Foster-Nyarko E."/>
            <person name="Jarju S."/>
            <person name="Secka A."/>
            <person name="Antonio M."/>
            <person name="Oren A."/>
            <person name="Chaudhuri R.R."/>
            <person name="La Ragione R."/>
            <person name="Hildebrand F."/>
            <person name="Pallen M.J."/>
        </authorList>
    </citation>
    <scope>NUCLEOTIDE SEQUENCE</scope>
    <source>
        <strain evidence="13">Gambia2-208</strain>
    </source>
</reference>
<evidence type="ECO:0000256" key="9">
    <source>
        <dbReference type="RuleBase" id="RU003357"/>
    </source>
</evidence>
<evidence type="ECO:0000256" key="2">
    <source>
        <dbReference type="ARBA" id="ARBA00022448"/>
    </source>
</evidence>
<keyword evidence="10" id="KW-0732">Signal</keyword>
<evidence type="ECO:0000259" key="11">
    <source>
        <dbReference type="Pfam" id="PF00593"/>
    </source>
</evidence>
<proteinExistence type="inferred from homology"/>
<comment type="caution">
    <text evidence="13">The sequence shown here is derived from an EMBL/GenBank/DDBJ whole genome shotgun (WGS) entry which is preliminary data.</text>
</comment>
<dbReference type="InterPro" id="IPR039426">
    <property type="entry name" value="TonB-dep_rcpt-like"/>
</dbReference>
<dbReference type="Pfam" id="PF13715">
    <property type="entry name" value="CarbopepD_reg_2"/>
    <property type="match status" value="1"/>
</dbReference>
<dbReference type="AlphaFoldDB" id="A0A9D1ZFQ9"/>
<dbReference type="InterPro" id="IPR000531">
    <property type="entry name" value="Beta-barrel_TonB"/>
</dbReference>
<dbReference type="Gene3D" id="2.40.170.20">
    <property type="entry name" value="TonB-dependent receptor, beta-barrel domain"/>
    <property type="match status" value="1"/>
</dbReference>
<evidence type="ECO:0000313" key="14">
    <source>
        <dbReference type="Proteomes" id="UP000886851"/>
    </source>
</evidence>
<dbReference type="GO" id="GO:0009279">
    <property type="term" value="C:cell outer membrane"/>
    <property type="evidence" value="ECO:0007669"/>
    <property type="project" value="UniProtKB-SubCell"/>
</dbReference>
<name>A0A9D1ZFQ9_9BACE</name>
<dbReference type="PROSITE" id="PS52016">
    <property type="entry name" value="TONB_DEPENDENT_REC_3"/>
    <property type="match status" value="1"/>
</dbReference>
<dbReference type="Gene3D" id="2.170.130.10">
    <property type="entry name" value="TonB-dependent receptor, plug domain"/>
    <property type="match status" value="1"/>
</dbReference>
<dbReference type="CDD" id="cd01347">
    <property type="entry name" value="ligand_gated_channel"/>
    <property type="match status" value="1"/>
</dbReference>
<feature type="chain" id="PRO_5039589663" evidence="10">
    <location>
        <begin position="24"/>
        <end position="946"/>
    </location>
</feature>
<feature type="domain" description="TonB-dependent receptor plug" evidence="12">
    <location>
        <begin position="143"/>
        <end position="246"/>
    </location>
</feature>
<dbReference type="InterPro" id="IPR036942">
    <property type="entry name" value="Beta-barrel_TonB_sf"/>
</dbReference>
<keyword evidence="5 9" id="KW-0798">TonB box</keyword>
<dbReference type="InterPro" id="IPR012910">
    <property type="entry name" value="Plug_dom"/>
</dbReference>
<evidence type="ECO:0000313" key="13">
    <source>
        <dbReference type="EMBL" id="HIY87350.1"/>
    </source>
</evidence>
<dbReference type="PANTHER" id="PTHR40980">
    <property type="entry name" value="PLUG DOMAIN-CONTAINING PROTEIN"/>
    <property type="match status" value="1"/>
</dbReference>
<evidence type="ECO:0000256" key="10">
    <source>
        <dbReference type="SAM" id="SignalP"/>
    </source>
</evidence>
<dbReference type="SUPFAM" id="SSF56935">
    <property type="entry name" value="Porins"/>
    <property type="match status" value="1"/>
</dbReference>
<evidence type="ECO:0000256" key="3">
    <source>
        <dbReference type="ARBA" id="ARBA00022452"/>
    </source>
</evidence>
<gene>
    <name evidence="13" type="ORF">H9824_01435</name>
</gene>
<protein>
    <submittedName>
        <fullName evidence="13">TonB-dependent receptor</fullName>
    </submittedName>
</protein>
<dbReference type="Gene3D" id="2.60.40.1120">
    <property type="entry name" value="Carboxypeptidase-like, regulatory domain"/>
    <property type="match status" value="1"/>
</dbReference>
<dbReference type="InterPro" id="IPR010104">
    <property type="entry name" value="TonB_rcpt_bac"/>
</dbReference>
<feature type="domain" description="TonB-dependent receptor-like beta-barrel" evidence="11">
    <location>
        <begin position="492"/>
        <end position="913"/>
    </location>
</feature>
<sequence>MKRIERALLSMLILLMAGLPVLADEKLDNKDYVNVNETKQSAIRGRIVDNSGQTLPGATIYIESLHTGVISDINGFYTFANLNPGTYKVSVHYVGYSTAEATITVPEGTTIVRDFTLNEGIELQEVVVGGTFQGQRRALASQKNALGITNVVSADQVGKFPDSNIGDALKRISGINVQYDQGEARFGQVRGTSADMSSVTINGNRVPSAEGETRNVQLDLIPADMIQTIEVNKVVTPDMDADAIGGSINLVTKNSPYKRFITATAGTGYNAVSDKMNLNLGFTYGDRFFNDKLGLMASVSYQNNPAGSDDVEMAYEMDDDGNVYLDEYEIRQYYVTRERQSYSLALDWIINENHKLDFKGIFNNRNDWETRYRLTNKFMDPEDVGGTTDRYEMIYEGKAGGPDQRNARLERQRTMDFTLGGEHLFGRLKFDWKASYANASEYRPNERYLALKLEDVAMDTDWSDIRRPYMSPKSGSFPVLDASNTYGFELDELTEQFEDIQEKDMKFSANFELPLKQGAFNNKLKFGAKVVDKDKHMDIDFFEYTPLDEDAFLTDVLGHLHNQDRDGYMAGDRYRVGNFVDKEYIGGLNLTNASEYEQEEKLDEEAENFDAHETVTSGYIRFDQQLGRHWALMAGLRLENTHVSYSGFVYNDGDQDGSDEESLTPTGKQSKSYINVLPALLLKWDVNDDLKLRASFTNTLARPKYANLVPNVIIDKEDIAFGNPDLKATLSYNVDLSAEYYFKSVGLVSAGLFYKKINDFIVDYRQQNYEYQGTVYDEMSTPINAGDANLFGVEVAYQRDFGFIHPALKCVGLYGNYTYTYSKVNHFNFEGRENDDMRLPGSPEHTANLSLYFEKAGFNLRWSYNFASDFIDEVGESSFYDRYYDKVNYMDVNASYTFGKQFKTTIYADVTNLLNQPLRYYQGTPDRSMQAEYYGVRFNAGVKVTF</sequence>
<dbReference type="SUPFAM" id="SSF49464">
    <property type="entry name" value="Carboxypeptidase regulatory domain-like"/>
    <property type="match status" value="1"/>
</dbReference>
<keyword evidence="13" id="KW-0675">Receptor</keyword>
<dbReference type="InterPro" id="IPR008969">
    <property type="entry name" value="CarboxyPept-like_regulatory"/>
</dbReference>
<accession>A0A9D1ZFQ9</accession>
<dbReference type="InterPro" id="IPR037066">
    <property type="entry name" value="Plug_dom_sf"/>
</dbReference>
<dbReference type="PANTHER" id="PTHR40980:SF4">
    <property type="entry name" value="TONB-DEPENDENT RECEPTOR-LIKE BETA-BARREL DOMAIN-CONTAINING PROTEIN"/>
    <property type="match status" value="1"/>
</dbReference>
<keyword evidence="3 8" id="KW-1134">Transmembrane beta strand</keyword>
<evidence type="ECO:0000256" key="8">
    <source>
        <dbReference type="PROSITE-ProRule" id="PRU01360"/>
    </source>
</evidence>
<evidence type="ECO:0000256" key="4">
    <source>
        <dbReference type="ARBA" id="ARBA00022692"/>
    </source>
</evidence>
<keyword evidence="4 8" id="KW-0812">Transmembrane</keyword>
<comment type="subcellular location">
    <subcellularLocation>
        <location evidence="1 8">Cell outer membrane</location>
        <topology evidence="1 8">Multi-pass membrane protein</topology>
    </subcellularLocation>
</comment>
<evidence type="ECO:0000256" key="6">
    <source>
        <dbReference type="ARBA" id="ARBA00023136"/>
    </source>
</evidence>
<evidence type="ECO:0000256" key="7">
    <source>
        <dbReference type="ARBA" id="ARBA00023237"/>
    </source>
</evidence>
<comment type="similarity">
    <text evidence="8 9">Belongs to the TonB-dependent receptor family.</text>
</comment>
<reference evidence="13" key="2">
    <citation type="submission" date="2021-04" db="EMBL/GenBank/DDBJ databases">
        <authorList>
            <person name="Gilroy R."/>
        </authorList>
    </citation>
    <scope>NUCLEOTIDE SEQUENCE</scope>
    <source>
        <strain evidence="13">Gambia2-208</strain>
    </source>
</reference>
<dbReference type="NCBIfam" id="TIGR01782">
    <property type="entry name" value="TonB-Xanth-Caul"/>
    <property type="match status" value="1"/>
</dbReference>
<dbReference type="Proteomes" id="UP000886851">
    <property type="component" value="Unassembled WGS sequence"/>
</dbReference>
<keyword evidence="7 8" id="KW-0998">Cell outer membrane</keyword>
<organism evidence="13 14">
    <name type="scientific">Candidatus Bacteroides pullicola</name>
    <dbReference type="NCBI Taxonomy" id="2838475"/>
    <lineage>
        <taxon>Bacteria</taxon>
        <taxon>Pseudomonadati</taxon>
        <taxon>Bacteroidota</taxon>
        <taxon>Bacteroidia</taxon>
        <taxon>Bacteroidales</taxon>
        <taxon>Bacteroidaceae</taxon>
        <taxon>Bacteroides</taxon>
    </lineage>
</organism>
<evidence type="ECO:0000259" key="12">
    <source>
        <dbReference type="Pfam" id="PF07715"/>
    </source>
</evidence>
<dbReference type="Pfam" id="PF07715">
    <property type="entry name" value="Plug"/>
    <property type="match status" value="1"/>
</dbReference>
<feature type="signal peptide" evidence="10">
    <location>
        <begin position="1"/>
        <end position="23"/>
    </location>
</feature>
<evidence type="ECO:0000256" key="5">
    <source>
        <dbReference type="ARBA" id="ARBA00023077"/>
    </source>
</evidence>